<dbReference type="InterPro" id="IPR002401">
    <property type="entry name" value="Cyt_P450_E_grp-I"/>
</dbReference>
<protein>
    <submittedName>
        <fullName evidence="5">Cytochrome P450 family</fullName>
    </submittedName>
</protein>
<evidence type="ECO:0000256" key="4">
    <source>
        <dbReference type="RuleBase" id="RU000461"/>
    </source>
</evidence>
<evidence type="ECO:0000256" key="2">
    <source>
        <dbReference type="ARBA" id="ARBA00010617"/>
    </source>
</evidence>
<sequence>MTGLSAGSLTAGLHNTLKQLEAKPRQWVESKLQSYSQTLFQRIFSKQTQAFSQIPGPQPLFPIGNVWALQQGKPIWQVLGEQGQQYGGLSLFWILARPSLVLNDPDLIQQVLLTAQQQTNPHSHEHRANQADFYKDIPRKALRPILTDSHPFVAKTAGSKWQHLVKNNPFNMTYFREWMETQIQPLQVFIESRAEALVKQSETEMLPAYEVIQKLAFDGFSLATVGQVFPDHVFEQFNTLCATGTDRMNRSSIANWMIPEEPKGKHYKEASRQWFQRFSEVLETTQADPAGGSLLDWVLKRGGSAFTPEQMRNFCAGVYPGGAVSAPSGITSTLHLLFQHPQALSALQHDLDGLFKEPLTLERLENCIPVEQVLRESLRLWPPVPFFTRNTVGATHLAGHEIPANTQIFINNWFLHRLSPHWHDSDSFQPERWDTKTLAENDYGSDYFFPFGRGERACIGQDFAKFFMRLTLATLLAKVEIEFGDQPHDQEFYFGVSVPRQLKARFILRS</sequence>
<dbReference type="PRINTS" id="PR00385">
    <property type="entry name" value="P450"/>
</dbReference>
<reference evidence="5 6" key="1">
    <citation type="journal article" date="2008" name="Proc. Natl. Acad. Sci. U.S.A.">
        <title>Niche adaptation and genome expansion in the chlorophyll d-producing cyanobacterium Acaryochloris marina.</title>
        <authorList>
            <person name="Swingley W.D."/>
            <person name="Chen M."/>
            <person name="Cheung P.C."/>
            <person name="Conrad A.L."/>
            <person name="Dejesa L.C."/>
            <person name="Hao J."/>
            <person name="Honchak B.M."/>
            <person name="Karbach L.E."/>
            <person name="Kurdoglu A."/>
            <person name="Lahiri S."/>
            <person name="Mastrian S.D."/>
            <person name="Miyashita H."/>
            <person name="Page L."/>
            <person name="Ramakrishna P."/>
            <person name="Satoh S."/>
            <person name="Sattley W.M."/>
            <person name="Shimada Y."/>
            <person name="Taylor H.L."/>
            <person name="Tomo T."/>
            <person name="Tsuchiya T."/>
            <person name="Wang Z.T."/>
            <person name="Raymond J."/>
            <person name="Mimuro M."/>
            <person name="Blankenship R.E."/>
            <person name="Touchman J.W."/>
        </authorList>
    </citation>
    <scope>NUCLEOTIDE SEQUENCE [LARGE SCALE GENOMIC DNA]</scope>
    <source>
        <strain evidence="6">MBIC 11017</strain>
    </source>
</reference>
<organism evidence="5 6">
    <name type="scientific">Acaryochloris marina (strain MBIC 11017)</name>
    <dbReference type="NCBI Taxonomy" id="329726"/>
    <lineage>
        <taxon>Bacteria</taxon>
        <taxon>Bacillati</taxon>
        <taxon>Cyanobacteriota</taxon>
        <taxon>Cyanophyceae</taxon>
        <taxon>Acaryochloridales</taxon>
        <taxon>Acaryochloridaceae</taxon>
        <taxon>Acaryochloris</taxon>
    </lineage>
</organism>
<comment type="cofactor">
    <cofactor evidence="1 3">
        <name>heme</name>
        <dbReference type="ChEBI" id="CHEBI:30413"/>
    </cofactor>
</comment>
<dbReference type="InterPro" id="IPR050121">
    <property type="entry name" value="Cytochrome_P450_monoxygenase"/>
</dbReference>
<dbReference type="Gene3D" id="1.10.630.10">
    <property type="entry name" value="Cytochrome P450"/>
    <property type="match status" value="1"/>
</dbReference>
<evidence type="ECO:0000313" key="6">
    <source>
        <dbReference type="Proteomes" id="UP000000268"/>
    </source>
</evidence>
<evidence type="ECO:0000313" key="5">
    <source>
        <dbReference type="EMBL" id="ABW28553.1"/>
    </source>
</evidence>
<dbReference type="Pfam" id="PF00067">
    <property type="entry name" value="p450"/>
    <property type="match status" value="1"/>
</dbReference>
<dbReference type="PROSITE" id="PS00086">
    <property type="entry name" value="CYTOCHROME_P450"/>
    <property type="match status" value="1"/>
</dbReference>
<dbReference type="eggNOG" id="COG2124">
    <property type="taxonomic scope" value="Bacteria"/>
</dbReference>
<dbReference type="InterPro" id="IPR017972">
    <property type="entry name" value="Cyt_P450_CS"/>
</dbReference>
<name>B0C2A1_ACAM1</name>
<keyword evidence="4" id="KW-0560">Oxidoreductase</keyword>
<keyword evidence="3 4" id="KW-0349">Heme</keyword>
<proteinExistence type="inferred from homology"/>
<keyword evidence="3 4" id="KW-0479">Metal-binding</keyword>
<dbReference type="PANTHER" id="PTHR24305">
    <property type="entry name" value="CYTOCHROME P450"/>
    <property type="match status" value="1"/>
</dbReference>
<dbReference type="GO" id="GO:0005506">
    <property type="term" value="F:iron ion binding"/>
    <property type="evidence" value="ECO:0007669"/>
    <property type="project" value="InterPro"/>
</dbReference>
<dbReference type="RefSeq" id="WP_012163948.1">
    <property type="nucleotide sequence ID" value="NC_009925.1"/>
</dbReference>
<dbReference type="KEGG" id="amr:AM1_3563"/>
<comment type="similarity">
    <text evidence="2 4">Belongs to the cytochrome P450 family.</text>
</comment>
<dbReference type="STRING" id="329726.AM1_3563"/>
<dbReference type="PANTHER" id="PTHR24305:SF166">
    <property type="entry name" value="CYTOCHROME P450 12A4, MITOCHONDRIAL-RELATED"/>
    <property type="match status" value="1"/>
</dbReference>
<dbReference type="InterPro" id="IPR036396">
    <property type="entry name" value="Cyt_P450_sf"/>
</dbReference>
<dbReference type="SUPFAM" id="SSF48264">
    <property type="entry name" value="Cytochrome P450"/>
    <property type="match status" value="1"/>
</dbReference>
<dbReference type="OrthoDB" id="9764248at2"/>
<dbReference type="CDD" id="cd00302">
    <property type="entry name" value="cytochrome_P450"/>
    <property type="match status" value="1"/>
</dbReference>
<dbReference type="AlphaFoldDB" id="B0C2A1"/>
<dbReference type="EMBL" id="CP000828">
    <property type="protein sequence ID" value="ABW28553.1"/>
    <property type="molecule type" value="Genomic_DNA"/>
</dbReference>
<dbReference type="GO" id="GO:0020037">
    <property type="term" value="F:heme binding"/>
    <property type="evidence" value="ECO:0007669"/>
    <property type="project" value="InterPro"/>
</dbReference>
<feature type="binding site" description="axial binding residue" evidence="3">
    <location>
        <position position="458"/>
    </location>
    <ligand>
        <name>heme</name>
        <dbReference type="ChEBI" id="CHEBI:30413"/>
    </ligand>
    <ligandPart>
        <name>Fe</name>
        <dbReference type="ChEBI" id="CHEBI:18248"/>
    </ligandPart>
</feature>
<evidence type="ECO:0000256" key="3">
    <source>
        <dbReference type="PIRSR" id="PIRSR602401-1"/>
    </source>
</evidence>
<keyword evidence="4" id="KW-0503">Monooxygenase</keyword>
<accession>B0C2A1</accession>
<dbReference type="GO" id="GO:0016705">
    <property type="term" value="F:oxidoreductase activity, acting on paired donors, with incorporation or reduction of molecular oxygen"/>
    <property type="evidence" value="ECO:0007669"/>
    <property type="project" value="InterPro"/>
</dbReference>
<dbReference type="PRINTS" id="PR00463">
    <property type="entry name" value="EP450I"/>
</dbReference>
<keyword evidence="6" id="KW-1185">Reference proteome</keyword>
<gene>
    <name evidence="5" type="ordered locus">AM1_3563</name>
</gene>
<dbReference type="GO" id="GO:0004497">
    <property type="term" value="F:monooxygenase activity"/>
    <property type="evidence" value="ECO:0007669"/>
    <property type="project" value="UniProtKB-KW"/>
</dbReference>
<evidence type="ECO:0000256" key="1">
    <source>
        <dbReference type="ARBA" id="ARBA00001971"/>
    </source>
</evidence>
<dbReference type="HOGENOM" id="CLU_533849_0_0_3"/>
<dbReference type="Proteomes" id="UP000000268">
    <property type="component" value="Chromosome"/>
</dbReference>
<keyword evidence="3 4" id="KW-0408">Iron</keyword>
<dbReference type="InterPro" id="IPR001128">
    <property type="entry name" value="Cyt_P450"/>
</dbReference>